<comment type="catalytic activity">
    <reaction evidence="5 6">
        <text>L-serine + acetyl-CoA = O-acetyl-L-serine + CoA</text>
        <dbReference type="Rhea" id="RHEA:24560"/>
        <dbReference type="ChEBI" id="CHEBI:33384"/>
        <dbReference type="ChEBI" id="CHEBI:57287"/>
        <dbReference type="ChEBI" id="CHEBI:57288"/>
        <dbReference type="ChEBI" id="CHEBI:58340"/>
        <dbReference type="EC" id="2.3.1.30"/>
    </reaction>
</comment>
<comment type="caution">
    <text evidence="7">The sequence shown here is derived from an EMBL/GenBank/DDBJ whole genome shotgun (WGS) entry which is preliminary data.</text>
</comment>
<keyword evidence="2" id="KW-0028">Amino-acid biosynthesis</keyword>
<proteinExistence type="inferred from homology"/>
<protein>
    <recommendedName>
        <fullName evidence="6">Serine acetyltransferase</fullName>
        <ecNumber evidence="6">2.3.1.30</ecNumber>
    </recommendedName>
</protein>
<dbReference type="CDD" id="cd03354">
    <property type="entry name" value="LbH_SAT"/>
    <property type="match status" value="1"/>
</dbReference>
<dbReference type="NCBIfam" id="NF041874">
    <property type="entry name" value="EPS_EpsC"/>
    <property type="match status" value="1"/>
</dbReference>
<dbReference type="InterPro" id="IPR001451">
    <property type="entry name" value="Hexapep"/>
</dbReference>
<organism evidence="7 8">
    <name type="scientific">Campylobacter anatolicus</name>
    <dbReference type="NCBI Taxonomy" id="2829105"/>
    <lineage>
        <taxon>Bacteria</taxon>
        <taxon>Pseudomonadati</taxon>
        <taxon>Campylobacterota</taxon>
        <taxon>Epsilonproteobacteria</taxon>
        <taxon>Campylobacterales</taxon>
        <taxon>Campylobacteraceae</taxon>
        <taxon>Campylobacter</taxon>
    </lineage>
</organism>
<keyword evidence="4 6" id="KW-0012">Acyltransferase</keyword>
<evidence type="ECO:0000256" key="4">
    <source>
        <dbReference type="ARBA" id="ARBA00023315"/>
    </source>
</evidence>
<evidence type="ECO:0000256" key="1">
    <source>
        <dbReference type="ARBA" id="ARBA00007274"/>
    </source>
</evidence>
<keyword evidence="8" id="KW-1185">Reference proteome</keyword>
<gene>
    <name evidence="7" type="primary">cysE</name>
    <name evidence="7" type="ORF">KDD93_04050</name>
</gene>
<evidence type="ECO:0000256" key="5">
    <source>
        <dbReference type="ARBA" id="ARBA00049486"/>
    </source>
</evidence>
<dbReference type="InterPro" id="IPR005881">
    <property type="entry name" value="Ser_O-AcTrfase"/>
</dbReference>
<reference evidence="7 8" key="1">
    <citation type="submission" date="2021-04" db="EMBL/GenBank/DDBJ databases">
        <title>Molecular and phenotypic characterization and identification of bacterial isolates recovered from the Anatolian ground squirrels (Spermophilus xanthoprymnus) and which have the potential to form a new species in the Campylobacter genus.</title>
        <authorList>
            <person name="Aydin F."/>
            <person name="Abay S."/>
            <person name="Kayman T."/>
            <person name="Karakaya E."/>
            <person name="Mustak H.K."/>
            <person name="Mustak I.B."/>
            <person name="Bilgin N."/>
            <person name="Duzler A."/>
            <person name="Sahin O."/>
            <person name="Guran O."/>
            <person name="Saticioglu I.B."/>
        </authorList>
    </citation>
    <scope>NUCLEOTIDE SEQUENCE [LARGE SCALE GENOMIC DNA]</scope>
    <source>
        <strain evidence="8">faydin-G24</strain>
    </source>
</reference>
<dbReference type="RefSeq" id="WP_212141822.1">
    <property type="nucleotide sequence ID" value="NZ_JAGSSW010000003.1"/>
</dbReference>
<comment type="similarity">
    <text evidence="1 6">Belongs to the transferase hexapeptide repeat family.</text>
</comment>
<dbReference type="PIRSF" id="PIRSF000441">
    <property type="entry name" value="CysE"/>
    <property type="match status" value="1"/>
</dbReference>
<dbReference type="InterPro" id="IPR045304">
    <property type="entry name" value="LbH_SAT"/>
</dbReference>
<evidence type="ECO:0000313" key="8">
    <source>
        <dbReference type="Proteomes" id="UP000682951"/>
    </source>
</evidence>
<dbReference type="Gene3D" id="2.160.10.10">
    <property type="entry name" value="Hexapeptide repeat proteins"/>
    <property type="match status" value="1"/>
</dbReference>
<name>A0ABS5HJQ1_9BACT</name>
<dbReference type="SUPFAM" id="SSF51161">
    <property type="entry name" value="Trimeric LpxA-like enzymes"/>
    <property type="match status" value="1"/>
</dbReference>
<accession>A0ABS5HJQ1</accession>
<evidence type="ECO:0000256" key="6">
    <source>
        <dbReference type="PIRNR" id="PIRNR000441"/>
    </source>
</evidence>
<dbReference type="NCBIfam" id="TIGR01172">
    <property type="entry name" value="cysE"/>
    <property type="match status" value="1"/>
</dbReference>
<evidence type="ECO:0000256" key="2">
    <source>
        <dbReference type="ARBA" id="ARBA00022605"/>
    </source>
</evidence>
<dbReference type="GO" id="GO:0009001">
    <property type="term" value="F:serine O-acetyltransferase activity"/>
    <property type="evidence" value="ECO:0007669"/>
    <property type="project" value="UniProtKB-EC"/>
</dbReference>
<keyword evidence="3 6" id="KW-0808">Transferase</keyword>
<dbReference type="Proteomes" id="UP000682951">
    <property type="component" value="Unassembled WGS sequence"/>
</dbReference>
<dbReference type="InterPro" id="IPR011004">
    <property type="entry name" value="Trimer_LpxA-like_sf"/>
</dbReference>
<evidence type="ECO:0000313" key="7">
    <source>
        <dbReference type="EMBL" id="MBR8463747.1"/>
    </source>
</evidence>
<evidence type="ECO:0000256" key="3">
    <source>
        <dbReference type="ARBA" id="ARBA00022679"/>
    </source>
</evidence>
<dbReference type="InterPro" id="IPR053376">
    <property type="entry name" value="Serine_acetyltransferase"/>
</dbReference>
<dbReference type="EC" id="2.3.1.30" evidence="6"/>
<dbReference type="EMBL" id="JAGSSW010000003">
    <property type="protein sequence ID" value="MBR8463747.1"/>
    <property type="molecule type" value="Genomic_DNA"/>
</dbReference>
<dbReference type="Gene3D" id="1.10.3130.10">
    <property type="entry name" value="serine acetyltransferase, domain 1"/>
    <property type="match status" value="1"/>
</dbReference>
<dbReference type="Pfam" id="PF00132">
    <property type="entry name" value="Hexapep"/>
    <property type="match status" value="1"/>
</dbReference>
<dbReference type="InterPro" id="IPR042122">
    <property type="entry name" value="Ser_AcTrfase_N_sf"/>
</dbReference>
<sequence length="185" mass="20274">MIWWENLKELVSVVREKDPSVKNCCFWAIVINTPGIHAVFFHKVSHLLYKRGHFFIARFISQIGRFLTGIEIHPGAKIGRRFFIDHGMGVVIGETAEIGDDVMLYHQVTLGGTGKECGKRHPTIKNGVTISAGAKVLGAITIGENAKIGANSVVLKNVPDNATVVGIPARVVRVSGTKFEPEYII</sequence>
<dbReference type="PANTHER" id="PTHR42811">
    <property type="entry name" value="SERINE ACETYLTRANSFERASE"/>
    <property type="match status" value="1"/>
</dbReference>